<dbReference type="OrthoDB" id="2309723at2759"/>
<evidence type="ECO:0000256" key="1">
    <source>
        <dbReference type="ARBA" id="ARBA00007409"/>
    </source>
</evidence>
<keyword evidence="5" id="KW-1185">Reference proteome</keyword>
<sequence>MARIHFYYCPGSCSLASHILLHEAGVPFSTTSLSVAKGFPTSFSHVNPKLRVPVLTIDDETITESPAIMLAISQLCPDKHLMGSTDLERTRVLEWMNWISGTLHGQGYGGLIRPGRYLDDPALHTAIKFKARQTVKDCYDLIEGQLVSCHAVGNRFTAVDAYLYVFYRWGSTDGFEMKQYPRYTALVTELYRRQAAKQAVEVEGIDPYVTASL</sequence>
<dbReference type="PROSITE" id="PS50404">
    <property type="entry name" value="GST_NTER"/>
    <property type="match status" value="1"/>
</dbReference>
<dbReference type="InterPro" id="IPR010987">
    <property type="entry name" value="Glutathione-S-Trfase_C-like"/>
</dbReference>
<dbReference type="InterPro" id="IPR004045">
    <property type="entry name" value="Glutathione_S-Trfase_N"/>
</dbReference>
<protein>
    <recommendedName>
        <fullName evidence="6">Glutathione S-transferase</fullName>
    </recommendedName>
</protein>
<dbReference type="PROSITE" id="PS50405">
    <property type="entry name" value="GST_CTER"/>
    <property type="match status" value="1"/>
</dbReference>
<dbReference type="PANTHER" id="PTHR44051:SF8">
    <property type="entry name" value="GLUTATHIONE S-TRANSFERASE GSTA"/>
    <property type="match status" value="1"/>
</dbReference>
<dbReference type="SFLD" id="SFLDG00358">
    <property type="entry name" value="Main_(cytGST)"/>
    <property type="match status" value="1"/>
</dbReference>
<dbReference type="InterPro" id="IPR040079">
    <property type="entry name" value="Glutathione_S-Trfase"/>
</dbReference>
<feature type="domain" description="GST N-terminal" evidence="2">
    <location>
        <begin position="1"/>
        <end position="80"/>
    </location>
</feature>
<dbReference type="RefSeq" id="XP_008721607.1">
    <property type="nucleotide sequence ID" value="XM_008723385.1"/>
</dbReference>
<feature type="domain" description="GST C-terminal" evidence="3">
    <location>
        <begin position="85"/>
        <end position="209"/>
    </location>
</feature>
<dbReference type="Pfam" id="PF13409">
    <property type="entry name" value="GST_N_2"/>
    <property type="match status" value="1"/>
</dbReference>
<dbReference type="AlphaFoldDB" id="W2RM28"/>
<proteinExistence type="inferred from homology"/>
<dbReference type="VEuPathDB" id="FungiDB:HMPREF1541_09067"/>
<dbReference type="SUPFAM" id="SSF52833">
    <property type="entry name" value="Thioredoxin-like"/>
    <property type="match status" value="1"/>
</dbReference>
<dbReference type="InterPro" id="IPR036249">
    <property type="entry name" value="Thioredoxin-like_sf"/>
</dbReference>
<accession>W2RM28</accession>
<dbReference type="InParanoid" id="W2RM28"/>
<evidence type="ECO:0000313" key="4">
    <source>
        <dbReference type="EMBL" id="ETN36789.1"/>
    </source>
</evidence>
<dbReference type="SUPFAM" id="SSF47616">
    <property type="entry name" value="GST C-terminal domain-like"/>
    <property type="match status" value="1"/>
</dbReference>
<organism evidence="4 5">
    <name type="scientific">Cyphellophora europaea (strain CBS 101466)</name>
    <name type="common">Phialophora europaea</name>
    <dbReference type="NCBI Taxonomy" id="1220924"/>
    <lineage>
        <taxon>Eukaryota</taxon>
        <taxon>Fungi</taxon>
        <taxon>Dikarya</taxon>
        <taxon>Ascomycota</taxon>
        <taxon>Pezizomycotina</taxon>
        <taxon>Eurotiomycetes</taxon>
        <taxon>Chaetothyriomycetidae</taxon>
        <taxon>Chaetothyriales</taxon>
        <taxon>Cyphellophoraceae</taxon>
        <taxon>Cyphellophora</taxon>
    </lineage>
</organism>
<dbReference type="InterPro" id="IPR036282">
    <property type="entry name" value="Glutathione-S-Trfase_C_sf"/>
</dbReference>
<dbReference type="STRING" id="1220924.W2RM28"/>
<dbReference type="SFLD" id="SFLDG01150">
    <property type="entry name" value="Main.1:_Beta-like"/>
    <property type="match status" value="1"/>
</dbReference>
<dbReference type="Proteomes" id="UP000030752">
    <property type="component" value="Unassembled WGS sequence"/>
</dbReference>
<dbReference type="PANTHER" id="PTHR44051">
    <property type="entry name" value="GLUTATHIONE S-TRANSFERASE-RELATED"/>
    <property type="match status" value="1"/>
</dbReference>
<gene>
    <name evidence="4" type="ORF">HMPREF1541_09067</name>
</gene>
<evidence type="ECO:0000313" key="5">
    <source>
        <dbReference type="Proteomes" id="UP000030752"/>
    </source>
</evidence>
<dbReference type="CDD" id="cd03057">
    <property type="entry name" value="GST_N_Beta"/>
    <property type="match status" value="1"/>
</dbReference>
<reference evidence="4 5" key="1">
    <citation type="submission" date="2013-03" db="EMBL/GenBank/DDBJ databases">
        <title>The Genome Sequence of Phialophora europaea CBS 101466.</title>
        <authorList>
            <consortium name="The Broad Institute Genomics Platform"/>
            <person name="Cuomo C."/>
            <person name="de Hoog S."/>
            <person name="Gorbushina A."/>
            <person name="Walker B."/>
            <person name="Young S.K."/>
            <person name="Zeng Q."/>
            <person name="Gargeya S."/>
            <person name="Fitzgerald M."/>
            <person name="Haas B."/>
            <person name="Abouelleil A."/>
            <person name="Allen A.W."/>
            <person name="Alvarado L."/>
            <person name="Arachchi H.M."/>
            <person name="Berlin A.M."/>
            <person name="Chapman S.B."/>
            <person name="Gainer-Dewar J."/>
            <person name="Goldberg J."/>
            <person name="Griggs A."/>
            <person name="Gujja S."/>
            <person name="Hansen M."/>
            <person name="Howarth C."/>
            <person name="Imamovic A."/>
            <person name="Ireland A."/>
            <person name="Larimer J."/>
            <person name="McCowan C."/>
            <person name="Murphy C."/>
            <person name="Pearson M."/>
            <person name="Poon T.W."/>
            <person name="Priest M."/>
            <person name="Roberts A."/>
            <person name="Saif S."/>
            <person name="Shea T."/>
            <person name="Sisk P."/>
            <person name="Sykes S."/>
            <person name="Wortman J."/>
            <person name="Nusbaum C."/>
            <person name="Birren B."/>
        </authorList>
    </citation>
    <scope>NUCLEOTIDE SEQUENCE [LARGE SCALE GENOMIC DNA]</scope>
    <source>
        <strain evidence="4 5">CBS 101466</strain>
    </source>
</reference>
<evidence type="ECO:0000259" key="3">
    <source>
        <dbReference type="PROSITE" id="PS50405"/>
    </source>
</evidence>
<dbReference type="EMBL" id="KB822725">
    <property type="protein sequence ID" value="ETN36789.1"/>
    <property type="molecule type" value="Genomic_DNA"/>
</dbReference>
<dbReference type="Gene3D" id="3.40.30.10">
    <property type="entry name" value="Glutaredoxin"/>
    <property type="match status" value="1"/>
</dbReference>
<dbReference type="HOGENOM" id="CLU_011226_6_1_1"/>
<evidence type="ECO:0008006" key="6">
    <source>
        <dbReference type="Google" id="ProtNLM"/>
    </source>
</evidence>
<dbReference type="eggNOG" id="ENOG502SDBJ">
    <property type="taxonomic scope" value="Eukaryota"/>
</dbReference>
<name>W2RM28_CYPE1</name>
<dbReference type="Gene3D" id="1.20.1050.10">
    <property type="match status" value="1"/>
</dbReference>
<evidence type="ECO:0000259" key="2">
    <source>
        <dbReference type="PROSITE" id="PS50404"/>
    </source>
</evidence>
<dbReference type="CDD" id="cd03188">
    <property type="entry name" value="GST_C_Beta"/>
    <property type="match status" value="1"/>
</dbReference>
<comment type="similarity">
    <text evidence="1">Belongs to the GST superfamily.</text>
</comment>
<dbReference type="SFLD" id="SFLDS00019">
    <property type="entry name" value="Glutathione_Transferase_(cytos"/>
    <property type="match status" value="1"/>
</dbReference>
<dbReference type="GeneID" id="19976406"/>